<dbReference type="PANTHER" id="PTHR43350:SF19">
    <property type="entry name" value="D-GULOSIDE 3-DEHYDROGENASE"/>
    <property type="match status" value="1"/>
</dbReference>
<gene>
    <name evidence="6" type="ORF">EAX62_10900</name>
</gene>
<protein>
    <submittedName>
        <fullName evidence="6">Dehydrogenase</fullName>
    </submittedName>
</protein>
<dbReference type="SUPFAM" id="SSF51735">
    <property type="entry name" value="NAD(P)-binding Rossmann-fold domains"/>
    <property type="match status" value="1"/>
</dbReference>
<dbReference type="InterPro" id="IPR011032">
    <property type="entry name" value="GroES-like_sf"/>
</dbReference>
<dbReference type="Gene3D" id="3.90.180.10">
    <property type="entry name" value="Medium-chain alcohol dehydrogenases, catalytic domain"/>
    <property type="match status" value="1"/>
</dbReference>
<dbReference type="EMBL" id="REFW01000002">
    <property type="protein sequence ID" value="RMB60183.1"/>
    <property type="molecule type" value="Genomic_DNA"/>
</dbReference>
<dbReference type="AlphaFoldDB" id="A0A3M0GF09"/>
<dbReference type="SUPFAM" id="SSF50129">
    <property type="entry name" value="GroES-like"/>
    <property type="match status" value="1"/>
</dbReference>
<proteinExistence type="inferred from homology"/>
<keyword evidence="5" id="KW-0560">Oxidoreductase</keyword>
<dbReference type="Proteomes" id="UP000275256">
    <property type="component" value="Unassembled WGS sequence"/>
</dbReference>
<evidence type="ECO:0000256" key="3">
    <source>
        <dbReference type="ARBA" id="ARBA00022723"/>
    </source>
</evidence>
<evidence type="ECO:0000256" key="2">
    <source>
        <dbReference type="ARBA" id="ARBA00008072"/>
    </source>
</evidence>
<dbReference type="OrthoDB" id="9781588at2"/>
<organism evidence="6 7">
    <name type="scientific">Tessaracoccus antarcticus</name>
    <dbReference type="NCBI Taxonomy" id="2479848"/>
    <lineage>
        <taxon>Bacteria</taxon>
        <taxon>Bacillati</taxon>
        <taxon>Actinomycetota</taxon>
        <taxon>Actinomycetes</taxon>
        <taxon>Propionibacteriales</taxon>
        <taxon>Propionibacteriaceae</taxon>
        <taxon>Tessaracoccus</taxon>
    </lineage>
</organism>
<name>A0A3M0GF09_9ACTN</name>
<comment type="cofactor">
    <cofactor evidence="1">
        <name>Zn(2+)</name>
        <dbReference type="ChEBI" id="CHEBI:29105"/>
    </cofactor>
</comment>
<evidence type="ECO:0000256" key="4">
    <source>
        <dbReference type="ARBA" id="ARBA00022833"/>
    </source>
</evidence>
<evidence type="ECO:0000313" key="7">
    <source>
        <dbReference type="Proteomes" id="UP000275256"/>
    </source>
</evidence>
<keyword evidence="4" id="KW-0862">Zinc</keyword>
<dbReference type="GO" id="GO:0016491">
    <property type="term" value="F:oxidoreductase activity"/>
    <property type="evidence" value="ECO:0007669"/>
    <property type="project" value="UniProtKB-KW"/>
</dbReference>
<keyword evidence="7" id="KW-1185">Reference proteome</keyword>
<keyword evidence="3" id="KW-0479">Metal-binding</keyword>
<dbReference type="PANTHER" id="PTHR43350">
    <property type="entry name" value="NAD-DEPENDENT ALCOHOL DEHYDROGENASE"/>
    <property type="match status" value="1"/>
</dbReference>
<dbReference type="InterPro" id="IPR036291">
    <property type="entry name" value="NAD(P)-bd_dom_sf"/>
</dbReference>
<comment type="caution">
    <text evidence="6">The sequence shown here is derived from an EMBL/GenBank/DDBJ whole genome shotgun (WGS) entry which is preliminary data.</text>
</comment>
<accession>A0A3M0GF09</accession>
<sequence>MSTKRSSSGDALEATAFWATGPCRSELRREQVAPPARGEALVRTLYSGISRGTEMLVHRGAVPQRVAHLMRAPFQSGEFPFPVKYGYLSVGVVDQGPPGWPGRRVFCLHPHQDRYVVPVEALTLIPDEVPSERAVLAGSVETAINALWECAPRIGDRVAVVGAGIIGASLAALLRRFPLSRLQLVDPDPAKGAVAEAVGVEWAAPGDAMTHCDIVYHASATEAGLAGGLGQLGEEGDLVELSWYGTDSPAVPLGLDFHARRLRIRASQVGVIAAPRRARRTHADRLSLAFDALTDPVFDALLGGASSFAELPEVMESMCQGSLPGMCRIIAYPGTPSHTKRG</sequence>
<evidence type="ECO:0000313" key="6">
    <source>
        <dbReference type="EMBL" id="RMB60183.1"/>
    </source>
</evidence>
<dbReference type="GO" id="GO:0046872">
    <property type="term" value="F:metal ion binding"/>
    <property type="evidence" value="ECO:0007669"/>
    <property type="project" value="UniProtKB-KW"/>
</dbReference>
<evidence type="ECO:0000256" key="5">
    <source>
        <dbReference type="ARBA" id="ARBA00023002"/>
    </source>
</evidence>
<evidence type="ECO:0000256" key="1">
    <source>
        <dbReference type="ARBA" id="ARBA00001947"/>
    </source>
</evidence>
<dbReference type="Gene3D" id="3.40.50.720">
    <property type="entry name" value="NAD(P)-binding Rossmann-like Domain"/>
    <property type="match status" value="1"/>
</dbReference>
<dbReference type="RefSeq" id="WP_121901663.1">
    <property type="nucleotide sequence ID" value="NZ_REFW01000002.1"/>
</dbReference>
<dbReference type="CDD" id="cd08255">
    <property type="entry name" value="2-desacetyl-2-hydroxyethyl_bacteriochlorophyllide_like"/>
    <property type="match status" value="1"/>
</dbReference>
<reference evidence="6 7" key="1">
    <citation type="submission" date="2018-10" db="EMBL/GenBank/DDBJ databases">
        <title>Tessaracoccus antarcticuss sp. nov., isolated from sediment.</title>
        <authorList>
            <person name="Zhou L.Y."/>
            <person name="Du Z.J."/>
        </authorList>
    </citation>
    <scope>NUCLEOTIDE SEQUENCE [LARGE SCALE GENOMIC DNA]</scope>
    <source>
        <strain evidence="6 7">JDX10</strain>
    </source>
</reference>
<comment type="similarity">
    <text evidence="2">Belongs to the zinc-containing alcohol dehydrogenase family.</text>
</comment>